<evidence type="ECO:0000256" key="1">
    <source>
        <dbReference type="ARBA" id="ARBA00023125"/>
    </source>
</evidence>
<dbReference type="InterPro" id="IPR000551">
    <property type="entry name" value="MerR-type_HTH_dom"/>
</dbReference>
<proteinExistence type="predicted"/>
<dbReference type="EMBL" id="LNQE01000898">
    <property type="protein sequence ID" value="KUG23572.1"/>
    <property type="molecule type" value="Genomic_DNA"/>
</dbReference>
<dbReference type="Gene3D" id="1.10.1660.10">
    <property type="match status" value="1"/>
</dbReference>
<feature type="domain" description="HTH merR-type" evidence="2">
    <location>
        <begin position="10"/>
        <end position="80"/>
    </location>
</feature>
<accession>A0A0W8FS07</accession>
<name>A0A0W8FS07_9ZZZZ</name>
<dbReference type="GO" id="GO:0003700">
    <property type="term" value="F:DNA-binding transcription factor activity"/>
    <property type="evidence" value="ECO:0007669"/>
    <property type="project" value="InterPro"/>
</dbReference>
<dbReference type="PANTHER" id="PTHR30204:SF15">
    <property type="entry name" value="BLL5018 PROTEIN"/>
    <property type="match status" value="1"/>
</dbReference>
<evidence type="ECO:0000259" key="2">
    <source>
        <dbReference type="PROSITE" id="PS50937"/>
    </source>
</evidence>
<comment type="caution">
    <text evidence="3">The sequence shown here is derived from an EMBL/GenBank/DDBJ whole genome shotgun (WGS) entry which is preliminary data.</text>
</comment>
<dbReference type="SMART" id="SM00422">
    <property type="entry name" value="HTH_MERR"/>
    <property type="match status" value="1"/>
</dbReference>
<reference evidence="3" key="1">
    <citation type="journal article" date="2015" name="Proc. Natl. Acad. Sci. U.S.A.">
        <title>Networks of energetic and metabolic interactions define dynamics in microbial communities.</title>
        <authorList>
            <person name="Embree M."/>
            <person name="Liu J.K."/>
            <person name="Al-Bassam M.M."/>
            <person name="Zengler K."/>
        </authorList>
    </citation>
    <scope>NUCLEOTIDE SEQUENCE</scope>
</reference>
<dbReference type="Pfam" id="PF13411">
    <property type="entry name" value="MerR_1"/>
    <property type="match status" value="1"/>
</dbReference>
<gene>
    <name evidence="3" type="ORF">ASZ90_006620</name>
</gene>
<dbReference type="PROSITE" id="PS50937">
    <property type="entry name" value="HTH_MERR_2"/>
    <property type="match status" value="1"/>
</dbReference>
<sequence length="112" mass="13355">METIIPEKAYFRIGEVSKILNVEPYVIRYWETEFKTISPVRTKTAQRLYRKKDVQELLTIKDLLYSQRFTIDGAKKQLHKIRGITEPEEKISEKQKLDQIKKELQKIRAMVS</sequence>
<evidence type="ECO:0000313" key="3">
    <source>
        <dbReference type="EMBL" id="KUG23572.1"/>
    </source>
</evidence>
<protein>
    <submittedName>
        <fullName evidence="3">Transcriptional regulator, merr family</fullName>
    </submittedName>
</protein>
<dbReference type="PANTHER" id="PTHR30204">
    <property type="entry name" value="REDOX-CYCLING DRUG-SENSING TRANSCRIPTIONAL ACTIVATOR SOXR"/>
    <property type="match status" value="1"/>
</dbReference>
<dbReference type="AlphaFoldDB" id="A0A0W8FS07"/>
<dbReference type="SUPFAM" id="SSF46955">
    <property type="entry name" value="Putative DNA-binding domain"/>
    <property type="match status" value="1"/>
</dbReference>
<dbReference type="InterPro" id="IPR047057">
    <property type="entry name" value="MerR_fam"/>
</dbReference>
<dbReference type="GO" id="GO:0003677">
    <property type="term" value="F:DNA binding"/>
    <property type="evidence" value="ECO:0007669"/>
    <property type="project" value="UniProtKB-KW"/>
</dbReference>
<organism evidence="3">
    <name type="scientific">hydrocarbon metagenome</name>
    <dbReference type="NCBI Taxonomy" id="938273"/>
    <lineage>
        <taxon>unclassified sequences</taxon>
        <taxon>metagenomes</taxon>
        <taxon>ecological metagenomes</taxon>
    </lineage>
</organism>
<dbReference type="CDD" id="cd04765">
    <property type="entry name" value="HTH_MlrA-like_sg2"/>
    <property type="match status" value="1"/>
</dbReference>
<keyword evidence="1" id="KW-0238">DNA-binding</keyword>
<dbReference type="InterPro" id="IPR009061">
    <property type="entry name" value="DNA-bd_dom_put_sf"/>
</dbReference>